<dbReference type="AlphaFoldDB" id="A0AAD2HH65"/>
<accession>A0AAD2HH65</accession>
<dbReference type="Proteomes" id="UP001295794">
    <property type="component" value="Unassembled WGS sequence"/>
</dbReference>
<name>A0AAD2HH65_9AGAR</name>
<evidence type="ECO:0000313" key="2">
    <source>
        <dbReference type="Proteomes" id="UP001295794"/>
    </source>
</evidence>
<keyword evidence="2" id="KW-1185">Reference proteome</keyword>
<gene>
    <name evidence="1" type="ORF">MYCIT1_LOCUS22041</name>
</gene>
<proteinExistence type="predicted"/>
<dbReference type="EMBL" id="CAVNYO010000403">
    <property type="protein sequence ID" value="CAK5274745.1"/>
    <property type="molecule type" value="Genomic_DNA"/>
</dbReference>
<reference evidence="1" key="1">
    <citation type="submission" date="2023-11" db="EMBL/GenBank/DDBJ databases">
        <authorList>
            <person name="De Vega J J."/>
            <person name="De Vega J J."/>
        </authorList>
    </citation>
    <scope>NUCLEOTIDE SEQUENCE</scope>
</reference>
<protein>
    <submittedName>
        <fullName evidence="1">Uncharacterized protein</fullName>
    </submittedName>
</protein>
<evidence type="ECO:0000313" key="1">
    <source>
        <dbReference type="EMBL" id="CAK5274745.1"/>
    </source>
</evidence>
<organism evidence="1 2">
    <name type="scientific">Mycena citricolor</name>
    <dbReference type="NCBI Taxonomy" id="2018698"/>
    <lineage>
        <taxon>Eukaryota</taxon>
        <taxon>Fungi</taxon>
        <taxon>Dikarya</taxon>
        <taxon>Basidiomycota</taxon>
        <taxon>Agaricomycotina</taxon>
        <taxon>Agaricomycetes</taxon>
        <taxon>Agaricomycetidae</taxon>
        <taxon>Agaricales</taxon>
        <taxon>Marasmiineae</taxon>
        <taxon>Mycenaceae</taxon>
        <taxon>Mycena</taxon>
    </lineage>
</organism>
<comment type="caution">
    <text evidence="1">The sequence shown here is derived from an EMBL/GenBank/DDBJ whole genome shotgun (WGS) entry which is preliminary data.</text>
</comment>
<sequence length="55" mass="6032">MNQIVQPGAFCCSIITCSLVPPRSHCLDLYLNYSEDSMLQQLDPWSGGSANITVN</sequence>